<keyword evidence="2" id="KW-1185">Reference proteome</keyword>
<sequence length="285" mass="33677">MNKRLLFLSVVFLVCTSLLTLFWRMGAIPVITYFPEDNQTGFVKTGTALELISENSSDSYEMIWTSTSKSEENLYLRQDASLIFNNGQLIGVRSNWRKNTDTIRIEEKFSAEDSNYFQAISFHHGEVHYPNKIKSIHHSTYDQLYVIDSPSTILKSFKSPETGYEHEWARLLNHTTEQQLVYNWKQLMAYYDIDQKDYYAIPLTDLHKFNTEPLPSFTQKQTKQIIGQLWEGIYKNYILNVKNLRNKTVKSYIPLILFDNQHNHLMVLFEWNGQKERLIQKYPDF</sequence>
<organism evidence="1 2">
    <name type="scientific">Lentibacillus kapialis</name>
    <dbReference type="NCBI Taxonomy" id="340214"/>
    <lineage>
        <taxon>Bacteria</taxon>
        <taxon>Bacillati</taxon>
        <taxon>Bacillota</taxon>
        <taxon>Bacilli</taxon>
        <taxon>Bacillales</taxon>
        <taxon>Bacillaceae</taxon>
        <taxon>Lentibacillus</taxon>
    </lineage>
</organism>
<proteinExistence type="predicted"/>
<evidence type="ECO:0000313" key="1">
    <source>
        <dbReference type="EMBL" id="GGK03325.1"/>
    </source>
</evidence>
<comment type="caution">
    <text evidence="1">The sequence shown here is derived from an EMBL/GenBank/DDBJ whole genome shotgun (WGS) entry which is preliminary data.</text>
</comment>
<dbReference type="Proteomes" id="UP000658382">
    <property type="component" value="Unassembled WGS sequence"/>
</dbReference>
<reference evidence="1" key="2">
    <citation type="submission" date="2020-09" db="EMBL/GenBank/DDBJ databases">
        <authorList>
            <person name="Sun Q."/>
            <person name="Ohkuma M."/>
        </authorList>
    </citation>
    <scope>NUCLEOTIDE SEQUENCE</scope>
    <source>
        <strain evidence="1">JCM 12580</strain>
    </source>
</reference>
<dbReference type="RefSeq" id="WP_188633623.1">
    <property type="nucleotide sequence ID" value="NZ_BMNQ01000047.1"/>
</dbReference>
<name>A0A917PZS5_9BACI</name>
<gene>
    <name evidence="1" type="ORF">GCM10007063_26910</name>
</gene>
<dbReference type="EMBL" id="BMNQ01000047">
    <property type="protein sequence ID" value="GGK03325.1"/>
    <property type="molecule type" value="Genomic_DNA"/>
</dbReference>
<reference evidence="1" key="1">
    <citation type="journal article" date="2014" name="Int. J. Syst. Evol. Microbiol.">
        <title>Complete genome sequence of Corynebacterium casei LMG S-19264T (=DSM 44701T), isolated from a smear-ripened cheese.</title>
        <authorList>
            <consortium name="US DOE Joint Genome Institute (JGI-PGF)"/>
            <person name="Walter F."/>
            <person name="Albersmeier A."/>
            <person name="Kalinowski J."/>
            <person name="Ruckert C."/>
        </authorList>
    </citation>
    <scope>NUCLEOTIDE SEQUENCE</scope>
    <source>
        <strain evidence="1">JCM 12580</strain>
    </source>
</reference>
<evidence type="ECO:0000313" key="2">
    <source>
        <dbReference type="Proteomes" id="UP000658382"/>
    </source>
</evidence>
<dbReference type="AlphaFoldDB" id="A0A917PZS5"/>
<protein>
    <submittedName>
        <fullName evidence="1">Uncharacterized protein</fullName>
    </submittedName>
</protein>
<accession>A0A917PZS5</accession>